<dbReference type="Pfam" id="PF08766">
    <property type="entry name" value="DEK_C"/>
    <property type="match status" value="1"/>
</dbReference>
<dbReference type="InterPro" id="IPR000387">
    <property type="entry name" value="Tyr_Pase_dom"/>
</dbReference>
<dbReference type="Ensembl" id="ENSEAST00005008796.2">
    <property type="protein sequence ID" value="ENSEASP00005008063.2"/>
    <property type="gene ID" value="ENSEASG00005005855.2"/>
</dbReference>
<feature type="compositionally biased region" description="Low complexity" evidence="9">
    <location>
        <begin position="75"/>
        <end position="103"/>
    </location>
</feature>
<gene>
    <name evidence="13" type="primary">SSH3</name>
</gene>
<dbReference type="InterPro" id="IPR043587">
    <property type="entry name" value="Phosphatase_SSH-like"/>
</dbReference>
<keyword evidence="14" id="KW-1185">Reference proteome</keyword>
<dbReference type="Pfam" id="PF00782">
    <property type="entry name" value="DSPc"/>
    <property type="match status" value="1"/>
</dbReference>
<feature type="compositionally biased region" description="Basic residues" evidence="9">
    <location>
        <begin position="16"/>
        <end position="31"/>
    </location>
</feature>
<dbReference type="FunFam" id="3.90.190.10:FF:000004">
    <property type="entry name" value="Protein phosphatase Slingshot homolog 2"/>
    <property type="match status" value="1"/>
</dbReference>
<dbReference type="Proteomes" id="UP000694387">
    <property type="component" value="Chromosome 29"/>
</dbReference>
<dbReference type="InterPro" id="IPR000340">
    <property type="entry name" value="Dual-sp_phosphatase_cat-dom"/>
</dbReference>
<dbReference type="CDD" id="cd14571">
    <property type="entry name" value="DSP_slingshot_3"/>
    <property type="match status" value="1"/>
</dbReference>
<evidence type="ECO:0000256" key="9">
    <source>
        <dbReference type="SAM" id="MobiDB-lite"/>
    </source>
</evidence>
<dbReference type="GeneTree" id="ENSGT00940000160322"/>
<evidence type="ECO:0000256" key="8">
    <source>
        <dbReference type="ARBA" id="ARBA00048336"/>
    </source>
</evidence>
<evidence type="ECO:0000259" key="10">
    <source>
        <dbReference type="PROSITE" id="PS50054"/>
    </source>
</evidence>
<name>A0A8C4LHF1_EQUAS</name>
<evidence type="ECO:0000256" key="2">
    <source>
        <dbReference type="ARBA" id="ARBA00009580"/>
    </source>
</evidence>
<dbReference type="InterPro" id="IPR016130">
    <property type="entry name" value="Tyr_Pase_AS"/>
</dbReference>
<feature type="compositionally biased region" description="Acidic residues" evidence="9">
    <location>
        <begin position="168"/>
        <end position="186"/>
    </location>
</feature>
<keyword evidence="4" id="KW-0963">Cytoplasm</keyword>
<evidence type="ECO:0000313" key="14">
    <source>
        <dbReference type="Proteomes" id="UP000694387"/>
    </source>
</evidence>
<accession>A0A8C4LHF1</accession>
<dbReference type="GO" id="GO:0003779">
    <property type="term" value="F:actin binding"/>
    <property type="evidence" value="ECO:0007669"/>
    <property type="project" value="InterPro"/>
</dbReference>
<dbReference type="PROSITE" id="PS50054">
    <property type="entry name" value="TYR_PHOSPHATASE_DUAL"/>
    <property type="match status" value="1"/>
</dbReference>
<dbReference type="InterPro" id="IPR020422">
    <property type="entry name" value="TYR_PHOSPHATASE_DUAL_dom"/>
</dbReference>
<evidence type="ECO:0000256" key="4">
    <source>
        <dbReference type="ARBA" id="ARBA00022490"/>
    </source>
</evidence>
<feature type="compositionally biased region" description="Basic and acidic residues" evidence="9">
    <location>
        <begin position="40"/>
        <end position="51"/>
    </location>
</feature>
<reference evidence="13" key="2">
    <citation type="submission" date="2025-08" db="UniProtKB">
        <authorList>
            <consortium name="Ensembl"/>
        </authorList>
    </citation>
    <scope>IDENTIFICATION</scope>
</reference>
<keyword evidence="6" id="KW-0904">Protein phosphatase</keyword>
<protein>
    <recommendedName>
        <fullName evidence="3">protein-serine/threonine phosphatase</fullName>
        <ecNumber evidence="3">3.1.3.16</ecNumber>
    </recommendedName>
</protein>
<feature type="domain" description="Tyrosine-protein phosphatase" evidence="10">
    <location>
        <begin position="441"/>
        <end position="582"/>
    </location>
</feature>
<feature type="region of interest" description="Disordered" evidence="9">
    <location>
        <begin position="659"/>
        <end position="711"/>
    </location>
</feature>
<proteinExistence type="inferred from homology"/>
<reference evidence="13 14" key="1">
    <citation type="journal article" date="2020" name="Nat. Commun.">
        <title>Donkey genomes provide new insights into domestication and selection for coat color.</title>
        <authorList>
            <person name="Wang"/>
            <person name="C."/>
            <person name="Li"/>
            <person name="H."/>
            <person name="Guo"/>
            <person name="Y."/>
            <person name="Huang"/>
            <person name="J."/>
            <person name="Sun"/>
            <person name="Y."/>
            <person name="Min"/>
            <person name="J."/>
            <person name="Wang"/>
            <person name="J."/>
            <person name="Fang"/>
            <person name="X."/>
            <person name="Zhao"/>
            <person name="Z."/>
            <person name="Wang"/>
            <person name="S."/>
            <person name="Zhang"/>
            <person name="Y."/>
            <person name="Liu"/>
            <person name="Q."/>
            <person name="Jiang"/>
            <person name="Q."/>
            <person name="Wang"/>
            <person name="X."/>
            <person name="Guo"/>
            <person name="Y."/>
            <person name="Yang"/>
            <person name="C."/>
            <person name="Wang"/>
            <person name="Y."/>
            <person name="Tian"/>
            <person name="F."/>
            <person name="Zhuang"/>
            <person name="G."/>
            <person name="Fan"/>
            <person name="Y."/>
            <person name="Gao"/>
            <person name="Q."/>
            <person name="Li"/>
            <person name="Y."/>
            <person name="Ju"/>
            <person name="Z."/>
            <person name="Li"/>
            <person name="J."/>
            <person name="Li"/>
            <person name="R."/>
            <person name="Hou"/>
            <person name="M."/>
            <person name="Yang"/>
            <person name="G."/>
            <person name="Liu"/>
            <person name="G."/>
            <person name="Liu"/>
            <person name="W."/>
            <person name="Guo"/>
            <person name="J."/>
            <person name="Pan"/>
            <person name="S."/>
            <person name="Fan"/>
            <person name="G."/>
            <person name="Zhang"/>
            <person name="W."/>
            <person name="Zhang"/>
            <person name="R."/>
            <person name="Yu"/>
            <person name="J."/>
            <person name="Zhang"/>
            <person name="X."/>
            <person name="Yin"/>
            <person name="Q."/>
            <person name="Ji"/>
            <person name="C."/>
            <person name="Jin"/>
            <person name="Y."/>
            <person name="Yue"/>
            <person name="G."/>
            <person name="Liu"/>
            <person name="M."/>
            <person name="Xu"/>
            <person name="J."/>
            <person name="Liu"/>
            <person name="S."/>
            <person name="Jordana"/>
            <person name="J."/>
            <person name="Noce"/>
            <person name="A."/>
            <person name="Amills"/>
            <person name="M."/>
            <person name="Wu"/>
            <person name="D.D."/>
            <person name="Li"/>
            <person name="S."/>
            <person name="Zhou"/>
            <person name="X. and Zhong"/>
            <person name="J."/>
        </authorList>
    </citation>
    <scope>NUCLEOTIDE SEQUENCE [LARGE SCALE GENOMIC DNA]</scope>
</reference>
<dbReference type="PANTHER" id="PTHR45864">
    <property type="entry name" value="SLINGSHOT PROTEIN PHOSPHATASE HOMOLOG"/>
    <property type="match status" value="1"/>
</dbReference>
<evidence type="ECO:0000259" key="11">
    <source>
        <dbReference type="PROSITE" id="PS50056"/>
    </source>
</evidence>
<evidence type="ECO:0000259" key="12">
    <source>
        <dbReference type="PROSITE" id="PS51998"/>
    </source>
</evidence>
<dbReference type="AlphaFoldDB" id="A0A8C4LHF1"/>
<keyword evidence="7" id="KW-0206">Cytoskeleton</keyword>
<feature type="domain" description="Tyrosine specific protein phosphatases" evidence="11">
    <location>
        <begin position="506"/>
        <end position="561"/>
    </location>
</feature>
<comment type="subcellular location">
    <subcellularLocation>
        <location evidence="1">Cytoplasm</location>
        <location evidence="1">Cytoskeleton</location>
    </subcellularLocation>
</comment>
<keyword evidence="5" id="KW-0378">Hydrolase</keyword>
<reference evidence="13" key="3">
    <citation type="submission" date="2025-09" db="UniProtKB">
        <authorList>
            <consortium name="Ensembl"/>
        </authorList>
    </citation>
    <scope>IDENTIFICATION</scope>
</reference>
<feature type="region of interest" description="Disordered" evidence="9">
    <location>
        <begin position="728"/>
        <end position="764"/>
    </location>
</feature>
<dbReference type="Gene3D" id="1.10.10.60">
    <property type="entry name" value="Homeodomain-like"/>
    <property type="match status" value="1"/>
</dbReference>
<dbReference type="Gene3D" id="3.90.190.10">
    <property type="entry name" value="Protein tyrosine phosphatase superfamily"/>
    <property type="match status" value="1"/>
</dbReference>
<feature type="region of interest" description="Disordered" evidence="9">
    <location>
        <begin position="587"/>
        <end position="623"/>
    </location>
</feature>
<dbReference type="SMART" id="SM00195">
    <property type="entry name" value="DSPc"/>
    <property type="match status" value="1"/>
</dbReference>
<dbReference type="EC" id="3.1.3.16" evidence="3"/>
<evidence type="ECO:0000313" key="13">
    <source>
        <dbReference type="Ensembl" id="ENSEASP00005008063.2"/>
    </source>
</evidence>
<evidence type="ECO:0000256" key="7">
    <source>
        <dbReference type="ARBA" id="ARBA00023212"/>
    </source>
</evidence>
<dbReference type="PROSITE" id="PS51998">
    <property type="entry name" value="DEK_C"/>
    <property type="match status" value="1"/>
</dbReference>
<dbReference type="PANTHER" id="PTHR45864:SF4">
    <property type="entry name" value="PROTEIN PHOSPHATASE SLINGSHOT HOMOLOG 3"/>
    <property type="match status" value="1"/>
</dbReference>
<feature type="region of interest" description="Disordered" evidence="9">
    <location>
        <begin position="1"/>
        <end position="147"/>
    </location>
</feature>
<dbReference type="SUPFAM" id="SSF109715">
    <property type="entry name" value="DEK C-terminal domain"/>
    <property type="match status" value="1"/>
</dbReference>
<dbReference type="GO" id="GO:0005856">
    <property type="term" value="C:cytoskeleton"/>
    <property type="evidence" value="ECO:0007669"/>
    <property type="project" value="UniProtKB-SubCell"/>
</dbReference>
<dbReference type="GO" id="GO:0004722">
    <property type="term" value="F:protein serine/threonine phosphatase activity"/>
    <property type="evidence" value="ECO:0007669"/>
    <property type="project" value="UniProtKB-EC"/>
</dbReference>
<dbReference type="GO" id="GO:0030837">
    <property type="term" value="P:negative regulation of actin filament polymerization"/>
    <property type="evidence" value="ECO:0007669"/>
    <property type="project" value="InterPro"/>
</dbReference>
<feature type="domain" description="DEK-C" evidence="12">
    <location>
        <begin position="382"/>
        <end position="437"/>
    </location>
</feature>
<feature type="compositionally biased region" description="Polar residues" evidence="9">
    <location>
        <begin position="121"/>
        <end position="140"/>
    </location>
</feature>
<feature type="compositionally biased region" description="Low complexity" evidence="9">
    <location>
        <begin position="56"/>
        <end position="68"/>
    </location>
</feature>
<organism evidence="13 14">
    <name type="scientific">Equus asinus</name>
    <name type="common">Donkey</name>
    <name type="synonym">Equus africanus asinus</name>
    <dbReference type="NCBI Taxonomy" id="9793"/>
    <lineage>
        <taxon>Eukaryota</taxon>
        <taxon>Metazoa</taxon>
        <taxon>Chordata</taxon>
        <taxon>Craniata</taxon>
        <taxon>Vertebrata</taxon>
        <taxon>Euteleostomi</taxon>
        <taxon>Mammalia</taxon>
        <taxon>Eutheria</taxon>
        <taxon>Laurasiatheria</taxon>
        <taxon>Perissodactyla</taxon>
        <taxon>Equidae</taxon>
        <taxon>Equus</taxon>
    </lineage>
</organism>
<dbReference type="PROSITE" id="PS50056">
    <property type="entry name" value="TYR_PHOSPHATASE_2"/>
    <property type="match status" value="1"/>
</dbReference>
<dbReference type="PROSITE" id="PS00383">
    <property type="entry name" value="TYR_PHOSPHATASE_1"/>
    <property type="match status" value="1"/>
</dbReference>
<evidence type="ECO:0000256" key="3">
    <source>
        <dbReference type="ARBA" id="ARBA00013081"/>
    </source>
</evidence>
<sequence length="764" mass="83582">MKARGPTSGHGPQGRRTPHLRRAPPRPRPRPQRVCGARARRAEPEETRGEGRQPLGAGSAGRAARVSGPLRATPEEVPGPSGSVSPSWSCGAATVRGAVGGPRARCRPRCPRPGPMALVTVSRSPPVSGHSTPVGPTQDQAAKRRSWLQRRQSFAVLRGAVLGLQDGGDGEDAAEASPEPAEEPPGEEQPCRDETDDGPGPQSPRKQEQSQHLHLMVELLRPQDDIRLAAQLEAARPPRLRYLLVVSTREPLSQDETVLLGVDFPDSSSPSCTLGLVLPLWSDTQVYLDGDGGFSVTSGGQSRIFKPISIQTMWATLQVLHQACEVALGSGLVPGGSALTWAGHYQDRLSSDQSCLNEWTAMADLESLRPPSAEPGRPSEQEQMEQAIRAELWEVLDTSDLESITSKEIRQALEQRLGCPLQQYRDFIDNQMLLLMAQQDRASRIFPHLYLGSEWNAANLEELQRNRVSHILNMAREIDNFYPERFTYHNVRLWDEESAQLLPHWKETHRFVEAARAQGTRVLVHCKMGVSRSAATVIAYAMKQYGWSLEQALRHVQELRPIVRPNPGFLRQLQTYQGILTASRQSHVWEQKAGGASPEEPLAPEVSTPFPPLPPEPGGSGEVKVIEPEESQAAPTEEPGPRPRINLRGVMRSISLLEPPSELESTSGAEDPPEVFSSNESSDEDPPQPFPQLSKAKGGGRVRKGPWPSLKSRQSVVALNSAALVASRSQVFQEQGEAGRSSTRRLRKVVRQASVDGSGEEGEA</sequence>
<dbReference type="InterPro" id="IPR014876">
    <property type="entry name" value="DEK_C"/>
</dbReference>
<evidence type="ECO:0000256" key="5">
    <source>
        <dbReference type="ARBA" id="ARBA00022801"/>
    </source>
</evidence>
<dbReference type="CDD" id="cd11652">
    <property type="entry name" value="SSH-N"/>
    <property type="match status" value="1"/>
</dbReference>
<dbReference type="SUPFAM" id="SSF52799">
    <property type="entry name" value="(Phosphotyrosine protein) phosphatases II"/>
    <property type="match status" value="1"/>
</dbReference>
<comment type="similarity">
    <text evidence="2">Belongs to the protein-tyrosine phosphatase family.</text>
</comment>
<comment type="catalytic activity">
    <reaction evidence="8">
        <text>O-phospho-L-threonyl-[protein] + H2O = L-threonyl-[protein] + phosphate</text>
        <dbReference type="Rhea" id="RHEA:47004"/>
        <dbReference type="Rhea" id="RHEA-COMP:11060"/>
        <dbReference type="Rhea" id="RHEA-COMP:11605"/>
        <dbReference type="ChEBI" id="CHEBI:15377"/>
        <dbReference type="ChEBI" id="CHEBI:30013"/>
        <dbReference type="ChEBI" id="CHEBI:43474"/>
        <dbReference type="ChEBI" id="CHEBI:61977"/>
        <dbReference type="EC" id="3.1.3.16"/>
    </reaction>
</comment>
<dbReference type="Pfam" id="PF23040">
    <property type="entry name" value="PH_SSH1-like_1st"/>
    <property type="match status" value="1"/>
</dbReference>
<evidence type="ECO:0000256" key="6">
    <source>
        <dbReference type="ARBA" id="ARBA00022912"/>
    </source>
</evidence>
<dbReference type="InterPro" id="IPR029021">
    <property type="entry name" value="Prot-tyrosine_phosphatase-like"/>
</dbReference>
<evidence type="ECO:0000256" key="1">
    <source>
        <dbReference type="ARBA" id="ARBA00004245"/>
    </source>
</evidence>
<dbReference type="InterPro" id="IPR043588">
    <property type="entry name" value="SSH-N"/>
</dbReference>
<feature type="region of interest" description="Disordered" evidence="9">
    <location>
        <begin position="164"/>
        <end position="211"/>
    </location>
</feature>